<evidence type="ECO:0000313" key="2">
    <source>
        <dbReference type="EMBL" id="CUV31796.1"/>
    </source>
</evidence>
<name>A0A0S4VAW4_RALSL</name>
<protein>
    <recommendedName>
        <fullName evidence="3">Transmembrane protein</fullName>
    </recommendedName>
</protein>
<evidence type="ECO:0008006" key="3">
    <source>
        <dbReference type="Google" id="ProtNLM"/>
    </source>
</evidence>
<keyword evidence="1" id="KW-0472">Membrane</keyword>
<keyword evidence="1" id="KW-1133">Transmembrane helix</keyword>
<dbReference type="EMBL" id="LN899824">
    <property type="protein sequence ID" value="CUV31796.1"/>
    <property type="molecule type" value="Genomic_DNA"/>
</dbReference>
<gene>
    <name evidence="2" type="ORF">RUN1985_v1_1170002</name>
</gene>
<feature type="transmembrane region" description="Helical" evidence="1">
    <location>
        <begin position="28"/>
        <end position="50"/>
    </location>
</feature>
<reference evidence="2" key="1">
    <citation type="submission" date="2015-10" db="EMBL/GenBank/DDBJ databases">
        <authorList>
            <person name="Gilbert D.G."/>
        </authorList>
    </citation>
    <scope>NUCLEOTIDE SEQUENCE</scope>
    <source>
        <strain evidence="2">Phyl III-seqv23</strain>
    </source>
</reference>
<keyword evidence="1" id="KW-0812">Transmembrane</keyword>
<organism evidence="2">
    <name type="scientific">Ralstonia solanacearum</name>
    <name type="common">Pseudomonas solanacearum</name>
    <dbReference type="NCBI Taxonomy" id="305"/>
    <lineage>
        <taxon>Bacteria</taxon>
        <taxon>Pseudomonadati</taxon>
        <taxon>Pseudomonadota</taxon>
        <taxon>Betaproteobacteria</taxon>
        <taxon>Burkholderiales</taxon>
        <taxon>Burkholderiaceae</taxon>
        <taxon>Ralstonia</taxon>
        <taxon>Ralstonia solanacearum species complex</taxon>
    </lineage>
</organism>
<evidence type="ECO:0000256" key="1">
    <source>
        <dbReference type="SAM" id="Phobius"/>
    </source>
</evidence>
<sequence length="86" mass="10024">MDWSVAKFPMTAIYYFPLLSLLPGLKKFAMLKVFLVRFFCSMMLLTLSLVSSKRSSSKYLDSFEQNRLPPKRLCTPELHHIHLISI</sequence>
<accession>A0A0S4VAW4</accession>
<dbReference type="AlphaFoldDB" id="A0A0S4VAW4"/>
<proteinExistence type="predicted"/>